<feature type="chain" id="PRO_5024990598" description="Lipoprotein" evidence="2">
    <location>
        <begin position="19"/>
        <end position="308"/>
    </location>
</feature>
<evidence type="ECO:0000313" key="3">
    <source>
        <dbReference type="EMBL" id="QES51699.1"/>
    </source>
</evidence>
<gene>
    <name evidence="3" type="ORF">DEJ50_31455</name>
</gene>
<reference evidence="3 4" key="1">
    <citation type="submission" date="2018-05" db="EMBL/GenBank/DDBJ databases">
        <title>Streptomyces venezuelae.</title>
        <authorList>
            <person name="Kim W."/>
            <person name="Lee N."/>
            <person name="Cho B.-K."/>
        </authorList>
    </citation>
    <scope>NUCLEOTIDE SEQUENCE [LARGE SCALE GENOMIC DNA]</scope>
    <source>
        <strain evidence="3 4">ATCC 21782</strain>
    </source>
</reference>
<evidence type="ECO:0000256" key="1">
    <source>
        <dbReference type="SAM" id="MobiDB-lite"/>
    </source>
</evidence>
<evidence type="ECO:0000313" key="4">
    <source>
        <dbReference type="Proteomes" id="UP000325211"/>
    </source>
</evidence>
<evidence type="ECO:0008006" key="5">
    <source>
        <dbReference type="Google" id="ProtNLM"/>
    </source>
</evidence>
<dbReference type="EMBL" id="CP029190">
    <property type="protein sequence ID" value="QES51699.1"/>
    <property type="molecule type" value="Genomic_DNA"/>
</dbReference>
<name>A0A5P2DFC4_STRVZ</name>
<feature type="region of interest" description="Disordered" evidence="1">
    <location>
        <begin position="19"/>
        <end position="40"/>
    </location>
</feature>
<dbReference type="Proteomes" id="UP000325211">
    <property type="component" value="Chromosome"/>
</dbReference>
<accession>A0A5P2DFC4</accession>
<evidence type="ECO:0000256" key="2">
    <source>
        <dbReference type="SAM" id="SignalP"/>
    </source>
</evidence>
<sequence>MLVTLLVAVLLTATGCVADKPGATDKPGTSGTDRAADAAGPDLTTAELHTLERAEQVLIGRCLRAQHFAYVEPGPEPEPGTRRFRYVVDDIAWARSHGYGLEQERRIAARKDADPNARYFRSLPPERRKAALAALNGARPVGLSVGMPGGGVASASDSGCTAGAQRNLYGDLRSWFSARLVVANLAPLYVPRVREDRRFRQAEAAWARCMAGLGHRLAGPHESRQALAALVRGLPPARARTAEIRLAVAEAECARDSGLAKTADALDEQYGAEVRHRYGAQIATRLRLQRSALPRAHRILAGADLPSA</sequence>
<dbReference type="AlphaFoldDB" id="A0A5P2DFC4"/>
<feature type="signal peptide" evidence="2">
    <location>
        <begin position="1"/>
        <end position="18"/>
    </location>
</feature>
<keyword evidence="2" id="KW-0732">Signal</keyword>
<organism evidence="3 4">
    <name type="scientific">Streptomyces venezuelae</name>
    <dbReference type="NCBI Taxonomy" id="54571"/>
    <lineage>
        <taxon>Bacteria</taxon>
        <taxon>Bacillati</taxon>
        <taxon>Actinomycetota</taxon>
        <taxon>Actinomycetes</taxon>
        <taxon>Kitasatosporales</taxon>
        <taxon>Streptomycetaceae</taxon>
        <taxon>Streptomyces</taxon>
    </lineage>
</organism>
<protein>
    <recommendedName>
        <fullName evidence="5">Lipoprotein</fullName>
    </recommendedName>
</protein>
<proteinExistence type="predicted"/>